<evidence type="ECO:0000256" key="3">
    <source>
        <dbReference type="ARBA" id="ARBA00022989"/>
    </source>
</evidence>
<dbReference type="Pfam" id="PF02300">
    <property type="entry name" value="Fumarate_red_C"/>
    <property type="match status" value="1"/>
</dbReference>
<keyword evidence="2 6" id="KW-0812">Transmembrane</keyword>
<dbReference type="EMBL" id="CP071868">
    <property type="protein sequence ID" value="QTE30823.1"/>
    <property type="molecule type" value="Genomic_DNA"/>
</dbReference>
<dbReference type="InterPro" id="IPR003510">
    <property type="entry name" value="Fumarate_red_C"/>
</dbReference>
<evidence type="ECO:0000256" key="6">
    <source>
        <dbReference type="SAM" id="Phobius"/>
    </source>
</evidence>
<dbReference type="AlphaFoldDB" id="A0A8A4ZII6"/>
<organism evidence="7 8">
    <name type="scientific">Pengzhenrongella sicca</name>
    <dbReference type="NCBI Taxonomy" id="2819238"/>
    <lineage>
        <taxon>Bacteria</taxon>
        <taxon>Bacillati</taxon>
        <taxon>Actinomycetota</taxon>
        <taxon>Actinomycetes</taxon>
        <taxon>Micrococcales</taxon>
        <taxon>Pengzhenrongella</taxon>
    </lineage>
</organism>
<evidence type="ECO:0000256" key="2">
    <source>
        <dbReference type="ARBA" id="ARBA00022692"/>
    </source>
</evidence>
<proteinExistence type="predicted"/>
<feature type="transmembrane region" description="Helical" evidence="6">
    <location>
        <begin position="41"/>
        <end position="63"/>
    </location>
</feature>
<feature type="transmembrane region" description="Helical" evidence="6">
    <location>
        <begin position="123"/>
        <end position="143"/>
    </location>
</feature>
<keyword evidence="8" id="KW-1185">Reference proteome</keyword>
<dbReference type="Gene3D" id="1.20.1300.10">
    <property type="entry name" value="Fumarate reductase/succinate dehydrogenase, transmembrane subunit"/>
    <property type="match status" value="1"/>
</dbReference>
<keyword evidence="1" id="KW-1003">Cell membrane</keyword>
<keyword evidence="3 6" id="KW-1133">Transmembrane helix</keyword>
<accession>A0A8A4ZII6</accession>
<evidence type="ECO:0000256" key="1">
    <source>
        <dbReference type="ARBA" id="ARBA00022475"/>
    </source>
</evidence>
<dbReference type="KEGG" id="psic:J4E96_07800"/>
<evidence type="ECO:0000256" key="4">
    <source>
        <dbReference type="ARBA" id="ARBA00023136"/>
    </source>
</evidence>
<sequence>MSVVPQQKPAPAEGGTASARRPYRAPMRRTWFLRSREYRAYALREASSVVVGFFVFDLVVGLVSMNRGLESWQWWVEMQTRPINLVLTALTIVMSLVHASTWFQATPKIIKIRRGPRYVADGWVVAQHYVLLVAFGAVVYFWLGGL</sequence>
<feature type="transmembrane region" description="Helical" evidence="6">
    <location>
        <begin position="83"/>
        <end position="103"/>
    </location>
</feature>
<dbReference type="Proteomes" id="UP000663937">
    <property type="component" value="Chromosome"/>
</dbReference>
<dbReference type="GO" id="GO:0016020">
    <property type="term" value="C:membrane"/>
    <property type="evidence" value="ECO:0007669"/>
    <property type="project" value="InterPro"/>
</dbReference>
<name>A0A8A4ZII6_9MICO</name>
<dbReference type="RefSeq" id="WP_227425198.1">
    <property type="nucleotide sequence ID" value="NZ_CP071868.1"/>
</dbReference>
<protein>
    <recommendedName>
        <fullName evidence="9">Fumarate reductase subunit C</fullName>
    </recommendedName>
</protein>
<dbReference type="SUPFAM" id="SSF81343">
    <property type="entry name" value="Fumarate reductase respiratory complex transmembrane subunits"/>
    <property type="match status" value="1"/>
</dbReference>
<evidence type="ECO:0008006" key="9">
    <source>
        <dbReference type="Google" id="ProtNLM"/>
    </source>
</evidence>
<evidence type="ECO:0000256" key="5">
    <source>
        <dbReference type="SAM" id="MobiDB-lite"/>
    </source>
</evidence>
<feature type="region of interest" description="Disordered" evidence="5">
    <location>
        <begin position="1"/>
        <end position="20"/>
    </location>
</feature>
<keyword evidence="4 6" id="KW-0472">Membrane</keyword>
<reference evidence="7" key="1">
    <citation type="submission" date="2021-03" db="EMBL/GenBank/DDBJ databases">
        <title>Pengzhenrongella sicca gen. nov., sp. nov., a new member of suborder Micrococcineae isolated from High-Arctic tundra soil.</title>
        <authorList>
            <person name="Peng F."/>
        </authorList>
    </citation>
    <scope>NUCLEOTIDE SEQUENCE</scope>
    <source>
        <strain evidence="7">LRZ-2</strain>
    </source>
</reference>
<dbReference type="InterPro" id="IPR034804">
    <property type="entry name" value="SQR/QFR_C/D"/>
</dbReference>
<evidence type="ECO:0000313" key="8">
    <source>
        <dbReference type="Proteomes" id="UP000663937"/>
    </source>
</evidence>
<gene>
    <name evidence="7" type="ORF">J4E96_07800</name>
</gene>
<evidence type="ECO:0000313" key="7">
    <source>
        <dbReference type="EMBL" id="QTE30823.1"/>
    </source>
</evidence>